<dbReference type="GeneID" id="67018035"/>
<reference evidence="2" key="1">
    <citation type="submission" date="2021-05" db="EMBL/GenBank/DDBJ databases">
        <authorList>
            <person name="Stam R."/>
        </authorList>
    </citation>
    <scope>NUCLEOTIDE SEQUENCE</scope>
    <source>
        <strain evidence="2">CS162</strain>
    </source>
</reference>
<proteinExistence type="predicted"/>
<dbReference type="AlphaFoldDB" id="A0A8J2I3U3"/>
<feature type="compositionally biased region" description="Basic and acidic residues" evidence="1">
    <location>
        <begin position="290"/>
        <end position="299"/>
    </location>
</feature>
<dbReference type="RefSeq" id="XP_043169731.1">
    <property type="nucleotide sequence ID" value="XM_043313796.1"/>
</dbReference>
<accession>A0A8J2I3U3</accession>
<dbReference type="OrthoDB" id="3692081at2759"/>
<keyword evidence="3" id="KW-1185">Reference proteome</keyword>
<name>A0A8J2I3U3_9PLEO</name>
<organism evidence="2 3">
    <name type="scientific">Alternaria atra</name>
    <dbReference type="NCBI Taxonomy" id="119953"/>
    <lineage>
        <taxon>Eukaryota</taxon>
        <taxon>Fungi</taxon>
        <taxon>Dikarya</taxon>
        <taxon>Ascomycota</taxon>
        <taxon>Pezizomycotina</taxon>
        <taxon>Dothideomycetes</taxon>
        <taxon>Pleosporomycetidae</taxon>
        <taxon>Pleosporales</taxon>
        <taxon>Pleosporineae</taxon>
        <taxon>Pleosporaceae</taxon>
        <taxon>Alternaria</taxon>
        <taxon>Alternaria sect. Ulocladioides</taxon>
    </lineage>
</organism>
<evidence type="ECO:0000313" key="2">
    <source>
        <dbReference type="EMBL" id="CAG5162182.1"/>
    </source>
</evidence>
<evidence type="ECO:0000313" key="3">
    <source>
        <dbReference type="Proteomes" id="UP000676310"/>
    </source>
</evidence>
<gene>
    <name evidence="2" type="ORF">ALTATR162_LOCUS6175</name>
</gene>
<protein>
    <submittedName>
        <fullName evidence="2">Uncharacterized protein</fullName>
    </submittedName>
</protein>
<dbReference type="EMBL" id="CAJRGZ010000019">
    <property type="protein sequence ID" value="CAG5162182.1"/>
    <property type="molecule type" value="Genomic_DNA"/>
</dbReference>
<comment type="caution">
    <text evidence="2">The sequence shown here is derived from an EMBL/GenBank/DDBJ whole genome shotgun (WGS) entry which is preliminary data.</text>
</comment>
<sequence length="593" mass="66220">MARLRVPASPVKARPAPSAYAAVSNETVDRPDHSGIETEPQVAVDTHSARPKRNTFRSTFDYQSQYPIKGAVKTLDPISRTTTQNIQGYIVGQYKAVEKVGHEYINRTGTKAILFLGREGEEDEREEETEPLDEAMKADLDTYVNEEQDADRSWRGVRDFLQKDMTLKTGASADTRAPSLARFVENAVVDDPDSGFDSDSEDDEIGLSQKIERAISTFAKRIEENENDLEDTITIITTNNHVGHRPTLLLPLEAVEIPYPCKPMQNSGLRRHSGGRSLAFLIAHASDISSSRDEDERSPSRSLTLSPSPSSSPFVSSNAGTWGLSADDALDMLRQRFRMVHYAGGGTSCYFRDWLDAKFDLRCSMVYGPSLLRFATNCYEDEELEHSKDANDIIHANQRDVRVRTSPSKDTLNTKPSIRTSLFSKCTSATSMSSYRNSRPQSTQTENEQCILSLTILPTKDWYGELRVKEIAQSGVSLPTSAKDSGDMSHLTMADDMCDVQLECDETVEFYNDISTDSGYDSESTIAACNTPKRLYHKRASMVKHSFQMIPKKTKQAIRNCVKATKKFSRTAWTFVLAALSSRQPFQKIGSII</sequence>
<feature type="region of interest" description="Disordered" evidence="1">
    <location>
        <begin position="1"/>
        <end position="20"/>
    </location>
</feature>
<dbReference type="Proteomes" id="UP000676310">
    <property type="component" value="Unassembled WGS sequence"/>
</dbReference>
<evidence type="ECO:0000256" key="1">
    <source>
        <dbReference type="SAM" id="MobiDB-lite"/>
    </source>
</evidence>
<feature type="compositionally biased region" description="Low complexity" evidence="1">
    <location>
        <begin position="300"/>
        <end position="317"/>
    </location>
</feature>
<feature type="region of interest" description="Disordered" evidence="1">
    <location>
        <begin position="290"/>
        <end position="317"/>
    </location>
</feature>